<proteinExistence type="predicted"/>
<comment type="caution">
    <text evidence="1">The sequence shown here is derived from an EMBL/GenBank/DDBJ whole genome shotgun (WGS) entry which is preliminary data.</text>
</comment>
<name>A0A2U1LS47_ARTAN</name>
<protein>
    <submittedName>
        <fullName evidence="1">Reverse transcriptase domain, Reverse transcriptase zinc-binding domain protein</fullName>
    </submittedName>
</protein>
<reference evidence="1 2" key="1">
    <citation type="journal article" date="2018" name="Mol. Plant">
        <title>The genome of Artemisia annua provides insight into the evolution of Asteraceae family and artemisinin biosynthesis.</title>
        <authorList>
            <person name="Shen Q."/>
            <person name="Zhang L."/>
            <person name="Liao Z."/>
            <person name="Wang S."/>
            <person name="Yan T."/>
            <person name="Shi P."/>
            <person name="Liu M."/>
            <person name="Fu X."/>
            <person name="Pan Q."/>
            <person name="Wang Y."/>
            <person name="Lv Z."/>
            <person name="Lu X."/>
            <person name="Zhang F."/>
            <person name="Jiang W."/>
            <person name="Ma Y."/>
            <person name="Chen M."/>
            <person name="Hao X."/>
            <person name="Li L."/>
            <person name="Tang Y."/>
            <person name="Lv G."/>
            <person name="Zhou Y."/>
            <person name="Sun X."/>
            <person name="Brodelius P.E."/>
            <person name="Rose J.K.C."/>
            <person name="Tang K."/>
        </authorList>
    </citation>
    <scope>NUCLEOTIDE SEQUENCE [LARGE SCALE GENOMIC DNA]</scope>
    <source>
        <strain evidence="2">cv. Huhao1</strain>
        <tissue evidence="1">Leaf</tissue>
    </source>
</reference>
<evidence type="ECO:0000313" key="1">
    <source>
        <dbReference type="EMBL" id="PWA51809.1"/>
    </source>
</evidence>
<evidence type="ECO:0000313" key="2">
    <source>
        <dbReference type="Proteomes" id="UP000245207"/>
    </source>
</evidence>
<dbReference type="PANTHER" id="PTHR36617:SF15">
    <property type="entry name" value="REVERSE TRANSCRIPTASE ZINC-BINDING DOMAIN-CONTAINING PROTEIN"/>
    <property type="match status" value="1"/>
</dbReference>
<keyword evidence="2" id="KW-1185">Reference proteome</keyword>
<dbReference type="AlphaFoldDB" id="A0A2U1LS47"/>
<accession>A0A2U1LS47</accession>
<dbReference type="PANTHER" id="PTHR36617">
    <property type="entry name" value="PROTEIN, PUTATIVE-RELATED"/>
    <property type="match status" value="1"/>
</dbReference>
<organism evidence="1 2">
    <name type="scientific">Artemisia annua</name>
    <name type="common">Sweet wormwood</name>
    <dbReference type="NCBI Taxonomy" id="35608"/>
    <lineage>
        <taxon>Eukaryota</taxon>
        <taxon>Viridiplantae</taxon>
        <taxon>Streptophyta</taxon>
        <taxon>Embryophyta</taxon>
        <taxon>Tracheophyta</taxon>
        <taxon>Spermatophyta</taxon>
        <taxon>Magnoliopsida</taxon>
        <taxon>eudicotyledons</taxon>
        <taxon>Gunneridae</taxon>
        <taxon>Pentapetalae</taxon>
        <taxon>asterids</taxon>
        <taxon>campanulids</taxon>
        <taxon>Asterales</taxon>
        <taxon>Asteraceae</taxon>
        <taxon>Asteroideae</taxon>
        <taxon>Anthemideae</taxon>
        <taxon>Artemisiinae</taxon>
        <taxon>Artemisia</taxon>
    </lineage>
</organism>
<dbReference type="Proteomes" id="UP000245207">
    <property type="component" value="Unassembled WGS sequence"/>
</dbReference>
<keyword evidence="1" id="KW-0548">Nucleotidyltransferase</keyword>
<gene>
    <name evidence="1" type="ORF">CTI12_AA414880</name>
</gene>
<dbReference type="EMBL" id="PKPP01008019">
    <property type="protein sequence ID" value="PWA51809.1"/>
    <property type="molecule type" value="Genomic_DNA"/>
</dbReference>
<dbReference type="GO" id="GO:0003964">
    <property type="term" value="F:RNA-directed DNA polymerase activity"/>
    <property type="evidence" value="ECO:0007669"/>
    <property type="project" value="UniProtKB-KW"/>
</dbReference>
<keyword evidence="1" id="KW-0808">Transferase</keyword>
<keyword evidence="1" id="KW-0695">RNA-directed DNA polymerase</keyword>
<dbReference type="OrthoDB" id="1210636at2759"/>
<sequence length="183" mass="21162">MNDALLLKWSWRFKKEGNSLWKNIIVSCHGSSRPWAMLPCSASASGCWKQIVKVGEQKLPNGELLNSYFVASLGDGSSLNFWGDLWLGDTPLRVRYPNLFNLERDKWVKVSGRVHFEYNVNTLRWNWKREPSSYQELTELFSLLGEIYDVNRQGDSDVWKWKASTDGIFSVSRLESSCLITFQ</sequence>